<dbReference type="InterPro" id="IPR045274">
    <property type="entry name" value="WAK-like"/>
</dbReference>
<accession>A0AAD5J484</accession>
<reference evidence="4" key="1">
    <citation type="journal article" date="2022" name="Plant J.">
        <title>Strategies of tolerance reflected in two North American maple genomes.</title>
        <authorList>
            <person name="McEvoy S.L."/>
            <person name="Sezen U.U."/>
            <person name="Trouern-Trend A."/>
            <person name="McMahon S.M."/>
            <person name="Schaberg P.G."/>
            <person name="Yang J."/>
            <person name="Wegrzyn J.L."/>
            <person name="Swenson N.G."/>
        </authorList>
    </citation>
    <scope>NUCLEOTIDE SEQUENCE</scope>
    <source>
        <strain evidence="4">91603</strain>
    </source>
</reference>
<dbReference type="GO" id="GO:0005524">
    <property type="term" value="F:ATP binding"/>
    <property type="evidence" value="ECO:0007669"/>
    <property type="project" value="UniProtKB-KW"/>
</dbReference>
<name>A0AAD5J484_ACENE</name>
<comment type="caution">
    <text evidence="4">The sequence shown here is derived from an EMBL/GenBank/DDBJ whole genome shotgun (WGS) entry which is preliminary data.</text>
</comment>
<dbReference type="Gene3D" id="3.30.200.20">
    <property type="entry name" value="Phosphorylase Kinase, domain 1"/>
    <property type="match status" value="1"/>
</dbReference>
<dbReference type="SUPFAM" id="SSF56112">
    <property type="entry name" value="Protein kinase-like (PK-like)"/>
    <property type="match status" value="1"/>
</dbReference>
<feature type="domain" description="Protein kinase" evidence="3">
    <location>
        <begin position="29"/>
        <end position="345"/>
    </location>
</feature>
<dbReference type="GO" id="GO:0004674">
    <property type="term" value="F:protein serine/threonine kinase activity"/>
    <property type="evidence" value="ECO:0007669"/>
    <property type="project" value="TreeGrafter"/>
</dbReference>
<dbReference type="PANTHER" id="PTHR27005">
    <property type="entry name" value="WALL-ASSOCIATED RECEPTOR KINASE-LIKE 21"/>
    <property type="match status" value="1"/>
</dbReference>
<keyword evidence="2" id="KW-0067">ATP-binding</keyword>
<evidence type="ECO:0000313" key="5">
    <source>
        <dbReference type="Proteomes" id="UP001064489"/>
    </source>
</evidence>
<keyword evidence="1" id="KW-0547">Nucleotide-binding</keyword>
<dbReference type="Gene3D" id="1.10.510.10">
    <property type="entry name" value="Transferase(Phosphotransferase) domain 1"/>
    <property type="match status" value="1"/>
</dbReference>
<dbReference type="InterPro" id="IPR011009">
    <property type="entry name" value="Kinase-like_dom_sf"/>
</dbReference>
<sequence length="350" mass="40186">MSSCLRRSKNSDKAAENEAFMMKNGEILLEKLIASSNGKYNPIRNFSTEEINISTNNFETGKVLIQDDYAYELYKGHLHDQEYRPIIVMKFKTDQRDAYEECINNIVFASQMCHKNILKLIGCCLDTQIPIFIFESVVYGTLDEHIHNPRELHFEPLLWTHRLRIAMEVANSLAYLHVRFSRPIVFSGIKPSGILLDENYVAKLFDFSQSKSIPEGESHVNVKYLKGTLGYIAPEYMEALVLNEKCDVYNFGGLLLLLLTGQRVHDLARGTKDEYVLSGYVKKHSENNRLFEIVDPIIVGDDQGLCPEKEQQLQDFTELALRCASVSPEDRPTMIDVAKQLRQLYRRSSM</sequence>
<proteinExistence type="predicted"/>
<dbReference type="AlphaFoldDB" id="A0AAD5J484"/>
<dbReference type="InterPro" id="IPR000719">
    <property type="entry name" value="Prot_kinase_dom"/>
</dbReference>
<keyword evidence="5" id="KW-1185">Reference proteome</keyword>
<evidence type="ECO:0000313" key="4">
    <source>
        <dbReference type="EMBL" id="KAI9185396.1"/>
    </source>
</evidence>
<dbReference type="Pfam" id="PF00069">
    <property type="entry name" value="Pkinase"/>
    <property type="match status" value="1"/>
</dbReference>
<reference evidence="4" key="2">
    <citation type="submission" date="2023-02" db="EMBL/GenBank/DDBJ databases">
        <authorList>
            <person name="Swenson N.G."/>
            <person name="Wegrzyn J.L."/>
            <person name="Mcevoy S.L."/>
        </authorList>
    </citation>
    <scope>NUCLEOTIDE SEQUENCE</scope>
    <source>
        <strain evidence="4">91603</strain>
        <tissue evidence="4">Leaf</tissue>
    </source>
</reference>
<dbReference type="PROSITE" id="PS50011">
    <property type="entry name" value="PROTEIN_KINASE_DOM"/>
    <property type="match status" value="1"/>
</dbReference>
<dbReference type="Proteomes" id="UP001064489">
    <property type="component" value="Chromosome 3"/>
</dbReference>
<organism evidence="4 5">
    <name type="scientific">Acer negundo</name>
    <name type="common">Box elder</name>
    <dbReference type="NCBI Taxonomy" id="4023"/>
    <lineage>
        <taxon>Eukaryota</taxon>
        <taxon>Viridiplantae</taxon>
        <taxon>Streptophyta</taxon>
        <taxon>Embryophyta</taxon>
        <taxon>Tracheophyta</taxon>
        <taxon>Spermatophyta</taxon>
        <taxon>Magnoliopsida</taxon>
        <taxon>eudicotyledons</taxon>
        <taxon>Gunneridae</taxon>
        <taxon>Pentapetalae</taxon>
        <taxon>rosids</taxon>
        <taxon>malvids</taxon>
        <taxon>Sapindales</taxon>
        <taxon>Sapindaceae</taxon>
        <taxon>Hippocastanoideae</taxon>
        <taxon>Acereae</taxon>
        <taxon>Acer</taxon>
    </lineage>
</organism>
<evidence type="ECO:0000256" key="1">
    <source>
        <dbReference type="ARBA" id="ARBA00022741"/>
    </source>
</evidence>
<dbReference type="GO" id="GO:0005886">
    <property type="term" value="C:plasma membrane"/>
    <property type="evidence" value="ECO:0007669"/>
    <property type="project" value="TreeGrafter"/>
</dbReference>
<dbReference type="EMBL" id="JAJSOW010000100">
    <property type="protein sequence ID" value="KAI9185396.1"/>
    <property type="molecule type" value="Genomic_DNA"/>
</dbReference>
<protein>
    <recommendedName>
        <fullName evidence="3">Protein kinase domain-containing protein</fullName>
    </recommendedName>
</protein>
<dbReference type="PANTHER" id="PTHR27005:SF466">
    <property type="entry name" value="NON-FUNCTIONAL PSEUDOKINASE ZED1-LIKE"/>
    <property type="match status" value="1"/>
</dbReference>
<dbReference type="GO" id="GO:0007166">
    <property type="term" value="P:cell surface receptor signaling pathway"/>
    <property type="evidence" value="ECO:0007669"/>
    <property type="project" value="InterPro"/>
</dbReference>
<evidence type="ECO:0000256" key="2">
    <source>
        <dbReference type="ARBA" id="ARBA00022840"/>
    </source>
</evidence>
<evidence type="ECO:0000259" key="3">
    <source>
        <dbReference type="PROSITE" id="PS50011"/>
    </source>
</evidence>
<gene>
    <name evidence="4" type="ORF">LWI28_006817</name>
</gene>